<dbReference type="Proteomes" id="UP000339249">
    <property type="component" value="Unassembled WGS sequence"/>
</dbReference>
<name>A0A4V6J1Y2_RAOTE</name>
<evidence type="ECO:0000313" key="2">
    <source>
        <dbReference type="Proteomes" id="UP000339249"/>
    </source>
</evidence>
<reference evidence="1 2" key="1">
    <citation type="submission" date="2019-04" db="EMBL/GenBank/DDBJ databases">
        <authorList>
            <consortium name="Pathogen Informatics"/>
        </authorList>
    </citation>
    <scope>NUCLEOTIDE SEQUENCE [LARGE SCALE GENOMIC DNA]</scope>
    <source>
        <strain evidence="1 2">NCTC9185</strain>
    </source>
</reference>
<accession>A0A4V6J1Y2</accession>
<organism evidence="1 2">
    <name type="scientific">Raoultella terrigena</name>
    <name type="common">Klebsiella terrigena</name>
    <dbReference type="NCBI Taxonomy" id="577"/>
    <lineage>
        <taxon>Bacteria</taxon>
        <taxon>Pseudomonadati</taxon>
        <taxon>Pseudomonadota</taxon>
        <taxon>Gammaproteobacteria</taxon>
        <taxon>Enterobacterales</taxon>
        <taxon>Enterobacteriaceae</taxon>
        <taxon>Klebsiella/Raoultella group</taxon>
        <taxon>Raoultella</taxon>
    </lineage>
</organism>
<evidence type="ECO:0000313" key="1">
    <source>
        <dbReference type="EMBL" id="VTN11864.1"/>
    </source>
</evidence>
<gene>
    <name evidence="1" type="ORF">NCTC9185_03825</name>
</gene>
<sequence length="85" mass="9178">MTQDIRQYHAGKASALRVGDVVDRIVTVDALDALPAQIPPLLYAIAAEKPSASRRLTRRCRAIAATLPVRVGWSGCAIFPPRAEP</sequence>
<dbReference type="EMBL" id="CABDVU010000001">
    <property type="protein sequence ID" value="VTN11864.1"/>
    <property type="molecule type" value="Genomic_DNA"/>
</dbReference>
<dbReference type="AlphaFoldDB" id="A0A4V6J1Y2"/>
<proteinExistence type="predicted"/>
<protein>
    <submittedName>
        <fullName evidence="1">Uncharacterized protein</fullName>
    </submittedName>
</protein>